<dbReference type="PROSITE" id="PS50010">
    <property type="entry name" value="DH_2"/>
    <property type="match status" value="1"/>
</dbReference>
<proteinExistence type="predicted"/>
<dbReference type="InterPro" id="IPR035899">
    <property type="entry name" value="DBL_dom_sf"/>
</dbReference>
<gene>
    <name evidence="3" type="ORF">DFJ43DRAFT_890039</name>
</gene>
<evidence type="ECO:0000259" key="2">
    <source>
        <dbReference type="PROSITE" id="PS50010"/>
    </source>
</evidence>
<feature type="region of interest" description="Disordered" evidence="1">
    <location>
        <begin position="57"/>
        <end position="76"/>
    </location>
</feature>
<sequence length="694" mass="76477">MTATLSHSGSSVLSTPVLSSLSSASTSSSNDSSSFYSVLYTDDLRSIDVGDSLTASTFGSSSNSPSGHTSPFILNPPTEAQAASAGWLASVKNIASSVNGTMFGTSFGEQRRLDRRKPTPLPLVDPFDEMLPQDESFIESMSSTNASVISRGRSRSVKAVRKFLRRRETSRVPGVRMERMRLERMNSLPSIPSTTLFPVPEPIPAVPSNNLEKVAQVEGQLEEVESQRFPTKHTFYPSSDSARVRNTNAMASLAWTGTLSSALPSSFPISNVDILSSTHPMSWTLNSACRSTWSLSDSTYSDNALFSPTSLSSLDDLLPLLQSDSSTVSDVVRRRQRRRWTLAMVITDDQISDEKLVDKLERMLGGNKARQSSGWPENTGLRSPLSPVLSSAAIPSSNVCGSPKEDLRVHSEVYLDDDDRNNNKRRKVAVDTLPSPSSNNHLSQSTTWKTARKTLLICREFVRTERHYLSYLRMMLSQQTMTPPLLLTYLPPLIVVSEQLLSQIEVNPCAVGVAEAFLSCGDQLESAFVGWCGVVGEIFAGSCGNMVPTIKRARTSGASFGRNFAQKDDLSDSGSIRRIRSWGRLISSIRSRSWSMSRRDDNALMTRNEVKGNLSGKKNISKIHIHSIRELAILPTQRVMRYTLLFQELVTYTPASPSQERVQMAHEGALLLAQKCDKAQENLAFLHESRCSRN</sequence>
<comment type="caution">
    <text evidence="3">The sequence shown here is derived from an EMBL/GenBank/DDBJ whole genome shotgun (WGS) entry which is preliminary data.</text>
</comment>
<evidence type="ECO:0000256" key="1">
    <source>
        <dbReference type="SAM" id="MobiDB-lite"/>
    </source>
</evidence>
<feature type="region of interest" description="Disordered" evidence="1">
    <location>
        <begin position="367"/>
        <end position="387"/>
    </location>
</feature>
<evidence type="ECO:0000313" key="4">
    <source>
        <dbReference type="Proteomes" id="UP001176059"/>
    </source>
</evidence>
<dbReference type="Pfam" id="PF00621">
    <property type="entry name" value="RhoGEF"/>
    <property type="match status" value="1"/>
</dbReference>
<name>A0AA38J7E0_9AGAR</name>
<reference evidence="3" key="2">
    <citation type="journal article" date="2023" name="Proc. Natl. Acad. Sci. U.S.A.">
        <title>A global phylogenomic analysis of the shiitake genus Lentinula.</title>
        <authorList>
            <person name="Sierra-Patev S."/>
            <person name="Min B."/>
            <person name="Naranjo-Ortiz M."/>
            <person name="Looney B."/>
            <person name="Konkel Z."/>
            <person name="Slot J.C."/>
            <person name="Sakamoto Y."/>
            <person name="Steenwyk J.L."/>
            <person name="Rokas A."/>
            <person name="Carro J."/>
            <person name="Camarero S."/>
            <person name="Ferreira P."/>
            <person name="Molpeceres G."/>
            <person name="Ruiz-Duenas F.J."/>
            <person name="Serrano A."/>
            <person name="Henrissat B."/>
            <person name="Drula E."/>
            <person name="Hughes K.W."/>
            <person name="Mata J.L."/>
            <person name="Ishikawa N.K."/>
            <person name="Vargas-Isla R."/>
            <person name="Ushijima S."/>
            <person name="Smith C.A."/>
            <person name="Donoghue J."/>
            <person name="Ahrendt S."/>
            <person name="Andreopoulos W."/>
            <person name="He G."/>
            <person name="LaButti K."/>
            <person name="Lipzen A."/>
            <person name="Ng V."/>
            <person name="Riley R."/>
            <person name="Sandor L."/>
            <person name="Barry K."/>
            <person name="Martinez A.T."/>
            <person name="Xiao Y."/>
            <person name="Gibbons J.G."/>
            <person name="Terashima K."/>
            <person name="Grigoriev I.V."/>
            <person name="Hibbett D."/>
        </authorList>
    </citation>
    <scope>NUCLEOTIDE SEQUENCE</scope>
    <source>
        <strain evidence="3">ET3784</strain>
    </source>
</reference>
<dbReference type="Proteomes" id="UP001176059">
    <property type="component" value="Unassembled WGS sequence"/>
</dbReference>
<dbReference type="EMBL" id="JANVFO010000096">
    <property type="protein sequence ID" value="KAJ3713759.1"/>
    <property type="molecule type" value="Genomic_DNA"/>
</dbReference>
<dbReference type="SUPFAM" id="SSF48065">
    <property type="entry name" value="DBL homology domain (DH-domain)"/>
    <property type="match status" value="1"/>
</dbReference>
<protein>
    <recommendedName>
        <fullName evidence="2">DH domain-containing protein</fullName>
    </recommendedName>
</protein>
<organism evidence="3 4">
    <name type="scientific">Lentinula guzmanii</name>
    <dbReference type="NCBI Taxonomy" id="2804957"/>
    <lineage>
        <taxon>Eukaryota</taxon>
        <taxon>Fungi</taxon>
        <taxon>Dikarya</taxon>
        <taxon>Basidiomycota</taxon>
        <taxon>Agaricomycotina</taxon>
        <taxon>Agaricomycetes</taxon>
        <taxon>Agaricomycetidae</taxon>
        <taxon>Agaricales</taxon>
        <taxon>Marasmiineae</taxon>
        <taxon>Omphalotaceae</taxon>
        <taxon>Lentinula</taxon>
    </lineage>
</organism>
<feature type="domain" description="DH" evidence="2">
    <location>
        <begin position="453"/>
        <end position="679"/>
    </location>
</feature>
<dbReference type="AlphaFoldDB" id="A0AA38J7E0"/>
<keyword evidence="4" id="KW-1185">Reference proteome</keyword>
<accession>A0AA38J7E0</accession>
<evidence type="ECO:0000313" key="3">
    <source>
        <dbReference type="EMBL" id="KAJ3713759.1"/>
    </source>
</evidence>
<dbReference type="InterPro" id="IPR000219">
    <property type="entry name" value="DH_dom"/>
</dbReference>
<dbReference type="GO" id="GO:0005085">
    <property type="term" value="F:guanyl-nucleotide exchange factor activity"/>
    <property type="evidence" value="ECO:0007669"/>
    <property type="project" value="InterPro"/>
</dbReference>
<dbReference type="Gene3D" id="1.20.900.10">
    <property type="entry name" value="Dbl homology (DH) domain"/>
    <property type="match status" value="1"/>
</dbReference>
<feature type="compositionally biased region" description="Low complexity" evidence="1">
    <location>
        <begin position="57"/>
        <end position="72"/>
    </location>
</feature>
<reference evidence="3" key="1">
    <citation type="submission" date="2022-08" db="EMBL/GenBank/DDBJ databases">
        <authorList>
            <consortium name="DOE Joint Genome Institute"/>
            <person name="Min B."/>
            <person name="Sierra-Patev S."/>
            <person name="Naranjo-Ortiz M."/>
            <person name="Looney B."/>
            <person name="Konkel Z."/>
            <person name="Slot J.C."/>
            <person name="Sakamoto Y."/>
            <person name="Steenwyk J.L."/>
            <person name="Rokas A."/>
            <person name="Carro J."/>
            <person name="Camarero S."/>
            <person name="Ferreira P."/>
            <person name="Molpeceres G."/>
            <person name="Ruiz-duenas F.J."/>
            <person name="Serrano A."/>
            <person name="Henrissat B."/>
            <person name="Drula E."/>
            <person name="Hughes K.W."/>
            <person name="Mata J.L."/>
            <person name="Ishikawa N.K."/>
            <person name="Vargas-Isla R."/>
            <person name="Ushijima S."/>
            <person name="Smith C.A."/>
            <person name="Ahrendt S."/>
            <person name="Andreopoulos W."/>
            <person name="He G."/>
            <person name="LaButti K."/>
            <person name="Lipzen A."/>
            <person name="Ng V."/>
            <person name="Riley R."/>
            <person name="Sandor L."/>
            <person name="Barry K."/>
            <person name="Martinez A.T."/>
            <person name="Xiao Y."/>
            <person name="Gibbons J.G."/>
            <person name="Terashima K."/>
            <person name="Hibbett D.S."/>
            <person name="Grigoriev I.V."/>
        </authorList>
    </citation>
    <scope>NUCLEOTIDE SEQUENCE</scope>
    <source>
        <strain evidence="3">ET3784</strain>
    </source>
</reference>